<dbReference type="Proteomes" id="UP000237000">
    <property type="component" value="Unassembled WGS sequence"/>
</dbReference>
<accession>A0A2P5EDX8</accession>
<gene>
    <name evidence="1" type="ORF">TorRG33x02_205370</name>
</gene>
<proteinExistence type="predicted"/>
<evidence type="ECO:0000313" key="1">
    <source>
        <dbReference type="EMBL" id="PON83731.1"/>
    </source>
</evidence>
<evidence type="ECO:0000313" key="2">
    <source>
        <dbReference type="Proteomes" id="UP000237000"/>
    </source>
</evidence>
<name>A0A2P5EDX8_TREOI</name>
<reference evidence="2" key="1">
    <citation type="submission" date="2016-06" db="EMBL/GenBank/DDBJ databases">
        <title>Parallel loss of symbiosis genes in relatives of nitrogen-fixing non-legume Parasponia.</title>
        <authorList>
            <person name="Van Velzen R."/>
            <person name="Holmer R."/>
            <person name="Bu F."/>
            <person name="Rutten L."/>
            <person name="Van Zeijl A."/>
            <person name="Liu W."/>
            <person name="Santuari L."/>
            <person name="Cao Q."/>
            <person name="Sharma T."/>
            <person name="Shen D."/>
            <person name="Roswanjaya Y."/>
            <person name="Wardhani T."/>
            <person name="Kalhor M.S."/>
            <person name="Jansen J."/>
            <person name="Van den Hoogen J."/>
            <person name="Gungor B."/>
            <person name="Hartog M."/>
            <person name="Hontelez J."/>
            <person name="Verver J."/>
            <person name="Yang W.-C."/>
            <person name="Schijlen E."/>
            <person name="Repin R."/>
            <person name="Schilthuizen M."/>
            <person name="Schranz E."/>
            <person name="Heidstra R."/>
            <person name="Miyata K."/>
            <person name="Fedorova E."/>
            <person name="Kohlen W."/>
            <person name="Bisseling T."/>
            <person name="Smit S."/>
            <person name="Geurts R."/>
        </authorList>
    </citation>
    <scope>NUCLEOTIDE SEQUENCE [LARGE SCALE GENOMIC DNA]</scope>
    <source>
        <strain evidence="2">cv. RG33-2</strain>
    </source>
</reference>
<dbReference type="AlphaFoldDB" id="A0A2P5EDX8"/>
<dbReference type="EMBL" id="JXTC01000174">
    <property type="protein sequence ID" value="PON83731.1"/>
    <property type="molecule type" value="Genomic_DNA"/>
</dbReference>
<dbReference type="InParanoid" id="A0A2P5EDX8"/>
<protein>
    <submittedName>
        <fullName evidence="1">Uncharacterized protein</fullName>
    </submittedName>
</protein>
<comment type="caution">
    <text evidence="1">The sequence shown here is derived from an EMBL/GenBank/DDBJ whole genome shotgun (WGS) entry which is preliminary data.</text>
</comment>
<organism evidence="1 2">
    <name type="scientific">Trema orientale</name>
    <name type="common">Charcoal tree</name>
    <name type="synonym">Celtis orientalis</name>
    <dbReference type="NCBI Taxonomy" id="63057"/>
    <lineage>
        <taxon>Eukaryota</taxon>
        <taxon>Viridiplantae</taxon>
        <taxon>Streptophyta</taxon>
        <taxon>Embryophyta</taxon>
        <taxon>Tracheophyta</taxon>
        <taxon>Spermatophyta</taxon>
        <taxon>Magnoliopsida</taxon>
        <taxon>eudicotyledons</taxon>
        <taxon>Gunneridae</taxon>
        <taxon>Pentapetalae</taxon>
        <taxon>rosids</taxon>
        <taxon>fabids</taxon>
        <taxon>Rosales</taxon>
        <taxon>Cannabaceae</taxon>
        <taxon>Trema</taxon>
    </lineage>
</organism>
<keyword evidence="2" id="KW-1185">Reference proteome</keyword>
<sequence length="112" mass="12683">MPEKAAAKEPMALFVRSFLVKLNQILKNIVVLILKNIVVLLFPSCSLCSKVSVRNFSGSLKLLSCLMSFSEDICWWLLSGSSEESLILYIKFEDCQILFSYTSFYSKEAKVV</sequence>
<dbReference type="OrthoDB" id="10397218at2759"/>